<evidence type="ECO:0000313" key="3">
    <source>
        <dbReference type="Proteomes" id="UP000285120"/>
    </source>
</evidence>
<dbReference type="SUPFAM" id="SSF51735">
    <property type="entry name" value="NAD(P)-binding Rossmann-fold domains"/>
    <property type="match status" value="1"/>
</dbReference>
<dbReference type="EMBL" id="RAPK01000009">
    <property type="protein sequence ID" value="RKD73168.1"/>
    <property type="molecule type" value="Genomic_DNA"/>
</dbReference>
<dbReference type="CDD" id="cd05244">
    <property type="entry name" value="BVR-B_like_SDR_a"/>
    <property type="match status" value="1"/>
</dbReference>
<dbReference type="OrthoDB" id="9785372at2"/>
<dbReference type="InterPro" id="IPR016040">
    <property type="entry name" value="NAD(P)-bd_dom"/>
</dbReference>
<dbReference type="InterPro" id="IPR036291">
    <property type="entry name" value="NAD(P)-bd_dom_sf"/>
</dbReference>
<dbReference type="PANTHER" id="PTHR43355">
    <property type="entry name" value="FLAVIN REDUCTASE (NADPH)"/>
    <property type="match status" value="1"/>
</dbReference>
<dbReference type="GO" id="GO:0016646">
    <property type="term" value="F:oxidoreductase activity, acting on the CH-NH group of donors, NAD or NADP as acceptor"/>
    <property type="evidence" value="ECO:0007669"/>
    <property type="project" value="TreeGrafter"/>
</dbReference>
<feature type="domain" description="NAD(P)-binding" evidence="1">
    <location>
        <begin position="7"/>
        <end position="195"/>
    </location>
</feature>
<dbReference type="RefSeq" id="WP_120193542.1">
    <property type="nucleotide sequence ID" value="NZ_RAPK01000009.1"/>
</dbReference>
<organism evidence="2 3">
    <name type="scientific">Sinobaca qinghaiensis</name>
    <dbReference type="NCBI Taxonomy" id="342944"/>
    <lineage>
        <taxon>Bacteria</taxon>
        <taxon>Bacillati</taxon>
        <taxon>Bacillota</taxon>
        <taxon>Bacilli</taxon>
        <taxon>Bacillales</taxon>
        <taxon>Sporolactobacillaceae</taxon>
        <taxon>Sinobaca</taxon>
    </lineage>
</organism>
<dbReference type="AlphaFoldDB" id="A0A419V3U5"/>
<reference evidence="2 3" key="1">
    <citation type="submission" date="2018-09" db="EMBL/GenBank/DDBJ databases">
        <title>Genomic Encyclopedia of Archaeal and Bacterial Type Strains, Phase II (KMG-II): from individual species to whole genera.</title>
        <authorList>
            <person name="Goeker M."/>
        </authorList>
    </citation>
    <scope>NUCLEOTIDE SEQUENCE [LARGE SCALE GENOMIC DNA]</scope>
    <source>
        <strain evidence="2 3">DSM 17008</strain>
    </source>
</reference>
<dbReference type="Pfam" id="PF13460">
    <property type="entry name" value="NAD_binding_10"/>
    <property type="match status" value="1"/>
</dbReference>
<comment type="caution">
    <text evidence="2">The sequence shown here is derived from an EMBL/GenBank/DDBJ whole genome shotgun (WGS) entry which is preliminary data.</text>
</comment>
<gene>
    <name evidence="2" type="ORF">ATL39_2374</name>
</gene>
<dbReference type="Gene3D" id="3.40.50.720">
    <property type="entry name" value="NAD(P)-binding Rossmann-like Domain"/>
    <property type="match status" value="1"/>
</dbReference>
<name>A0A419V3U5_9BACL</name>
<protein>
    <submittedName>
        <fullName evidence="2">Putative NADH-flavin reductase</fullName>
    </submittedName>
</protein>
<dbReference type="InterPro" id="IPR051606">
    <property type="entry name" value="Polyketide_Oxido-like"/>
</dbReference>
<proteinExistence type="predicted"/>
<evidence type="ECO:0000313" key="2">
    <source>
        <dbReference type="EMBL" id="RKD73168.1"/>
    </source>
</evidence>
<accession>A0A419V3U5</accession>
<evidence type="ECO:0000259" key="1">
    <source>
        <dbReference type="Pfam" id="PF13460"/>
    </source>
</evidence>
<sequence>MKIALFGGTGRVGRYILDMLLEENIEVTALARSPEKLTSASPLLKVIKGDALHKEDVEQTIQGADAVISALGTDKQNTLQQSMPHIIEAMEAHNINRLLTIGTAGILDARSEPGTYRFASSESKRRSTTAAEDHAKVYEMLQTTGLVWTIICPTYLPDGEEHGKIRAEEDFLPKDGYKITTADTAAFTVHLLLHPAYERKRVGITY</sequence>
<dbReference type="PANTHER" id="PTHR43355:SF2">
    <property type="entry name" value="FLAVIN REDUCTASE (NADPH)"/>
    <property type="match status" value="1"/>
</dbReference>
<keyword evidence="3" id="KW-1185">Reference proteome</keyword>
<dbReference type="Proteomes" id="UP000285120">
    <property type="component" value="Unassembled WGS sequence"/>
</dbReference>